<dbReference type="PANTHER" id="PTHR31297:SF38">
    <property type="entry name" value="X8 DOMAIN-CONTAINING PROTEIN"/>
    <property type="match status" value="1"/>
</dbReference>
<proteinExistence type="predicted"/>
<dbReference type="SUPFAM" id="SSF51445">
    <property type="entry name" value="(Trans)glycosidases"/>
    <property type="match status" value="1"/>
</dbReference>
<sequence>MIATVRGWTHRTHLIRHSPSESSSNNDASIAIATDDSSSFEPISSMNGQLHLHLPTGVNLASWFSLEDWFFVGQNGAVEVATPDTDKAASCLPPLHLDTSTGPRWNSETDLLVGLVVHYRETTTSRTTTDVEEEDDLQQSQLPTTIGPWGKAIKTIHSFRTSYYDMDVELRNIKDLGIKYVRVPLSWCWTDYDPLSIVIKNETWGAPKDSLIYMNDNEVKEKFTCRDPFYEDVYWPAIPRNFVLQFLRTCGKYGIGATLDLHTYPGGTSIGTFSGVWPRYSRFWTHGDVPAVEKYGVSGNKDIGRTLFQDFIGWVESLAEEDPLAFKGIRSISPMNEPAHLAGLYNGKIPIRTDRSTFLPPLPKDLAHTYLTELNSGLDSHPELTKVPDGHHLRVFLWLRDAIDTFRNSTLPSLGKELHVNVHESLFAPDVLPVETPENAPSMQVFGAWWRATTTPKERTSWAVLDIHHYHAWGMECSGSVDGYSTARYACSDEVTKAKVLGKCFTWPSIYRSALEGECGVGLRLASAEFSAATHHSVRHACNDVSTLRMMLESQVMAAKAADVELFWWSYKMPYGGAFRNAWSLKHLLYLMGVSSQPDEELFHCGDHVPPPGEPKDSSI</sequence>
<dbReference type="AlphaFoldDB" id="A0ABD3NA08"/>
<keyword evidence="4" id="KW-1185">Reference proteome</keyword>
<dbReference type="EMBL" id="JALLBG020000024">
    <property type="protein sequence ID" value="KAL3771397.1"/>
    <property type="molecule type" value="Genomic_DNA"/>
</dbReference>
<evidence type="ECO:0000256" key="2">
    <source>
        <dbReference type="ARBA" id="ARBA00023295"/>
    </source>
</evidence>
<accession>A0ABD3NA08</accession>
<evidence type="ECO:0008006" key="5">
    <source>
        <dbReference type="Google" id="ProtNLM"/>
    </source>
</evidence>
<evidence type="ECO:0000313" key="3">
    <source>
        <dbReference type="EMBL" id="KAL3771397.1"/>
    </source>
</evidence>
<dbReference type="InterPro" id="IPR050386">
    <property type="entry name" value="Glycosyl_hydrolase_5"/>
</dbReference>
<gene>
    <name evidence="3" type="ORF">ACHAWU_004670</name>
</gene>
<protein>
    <recommendedName>
        <fullName evidence="5">Glycoside hydrolase family 5 domain-containing protein</fullName>
    </recommendedName>
</protein>
<dbReference type="GO" id="GO:0016798">
    <property type="term" value="F:hydrolase activity, acting on glycosyl bonds"/>
    <property type="evidence" value="ECO:0007669"/>
    <property type="project" value="UniProtKB-KW"/>
</dbReference>
<organism evidence="3 4">
    <name type="scientific">Discostella pseudostelligera</name>
    <dbReference type="NCBI Taxonomy" id="259834"/>
    <lineage>
        <taxon>Eukaryota</taxon>
        <taxon>Sar</taxon>
        <taxon>Stramenopiles</taxon>
        <taxon>Ochrophyta</taxon>
        <taxon>Bacillariophyta</taxon>
        <taxon>Coscinodiscophyceae</taxon>
        <taxon>Thalassiosirophycidae</taxon>
        <taxon>Stephanodiscales</taxon>
        <taxon>Stephanodiscaceae</taxon>
        <taxon>Discostella</taxon>
    </lineage>
</organism>
<dbReference type="Gene3D" id="3.20.20.80">
    <property type="entry name" value="Glycosidases"/>
    <property type="match status" value="1"/>
</dbReference>
<dbReference type="Proteomes" id="UP001530293">
    <property type="component" value="Unassembled WGS sequence"/>
</dbReference>
<name>A0ABD3NA08_9STRA</name>
<dbReference type="PANTHER" id="PTHR31297">
    <property type="entry name" value="GLUCAN ENDO-1,6-BETA-GLUCOSIDASE B"/>
    <property type="match status" value="1"/>
</dbReference>
<reference evidence="3 4" key="1">
    <citation type="submission" date="2024-10" db="EMBL/GenBank/DDBJ databases">
        <title>Updated reference genomes for cyclostephanoid diatoms.</title>
        <authorList>
            <person name="Roberts W.R."/>
            <person name="Alverson A.J."/>
        </authorList>
    </citation>
    <scope>NUCLEOTIDE SEQUENCE [LARGE SCALE GENOMIC DNA]</scope>
    <source>
        <strain evidence="3 4">AJA232-27</strain>
    </source>
</reference>
<dbReference type="InterPro" id="IPR017853">
    <property type="entry name" value="GH"/>
</dbReference>
<keyword evidence="1" id="KW-0378">Hydrolase</keyword>
<evidence type="ECO:0000256" key="1">
    <source>
        <dbReference type="ARBA" id="ARBA00022801"/>
    </source>
</evidence>
<keyword evidence="2" id="KW-0326">Glycosidase</keyword>
<evidence type="ECO:0000313" key="4">
    <source>
        <dbReference type="Proteomes" id="UP001530293"/>
    </source>
</evidence>
<comment type="caution">
    <text evidence="3">The sequence shown here is derived from an EMBL/GenBank/DDBJ whole genome shotgun (WGS) entry which is preliminary data.</text>
</comment>